<dbReference type="InterPro" id="IPR011991">
    <property type="entry name" value="ArsR-like_HTH"/>
</dbReference>
<dbReference type="InterPro" id="IPR051081">
    <property type="entry name" value="HTH_MetalResp_TranReg"/>
</dbReference>
<accession>A0A4R1N7U3</accession>
<keyword evidence="6" id="KW-1185">Reference proteome</keyword>
<dbReference type="OrthoDB" id="9798835at2"/>
<comment type="caution">
    <text evidence="5">The sequence shown here is derived from an EMBL/GenBank/DDBJ whole genome shotgun (WGS) entry which is preliminary data.</text>
</comment>
<dbReference type="Pfam" id="PF01022">
    <property type="entry name" value="HTH_5"/>
    <property type="match status" value="1"/>
</dbReference>
<proteinExistence type="predicted"/>
<dbReference type="GO" id="GO:0003700">
    <property type="term" value="F:DNA-binding transcription factor activity"/>
    <property type="evidence" value="ECO:0007669"/>
    <property type="project" value="InterPro"/>
</dbReference>
<dbReference type="PROSITE" id="PS50987">
    <property type="entry name" value="HTH_ARSR_2"/>
    <property type="match status" value="1"/>
</dbReference>
<dbReference type="Proteomes" id="UP000294545">
    <property type="component" value="Unassembled WGS sequence"/>
</dbReference>
<reference evidence="5 6" key="1">
    <citation type="submission" date="2019-03" db="EMBL/GenBank/DDBJ databases">
        <title>Genomic Encyclopedia of Type Strains, Phase IV (KMG-IV): sequencing the most valuable type-strain genomes for metagenomic binning, comparative biology and taxonomic classification.</title>
        <authorList>
            <person name="Goeker M."/>
        </authorList>
    </citation>
    <scope>NUCLEOTIDE SEQUENCE [LARGE SCALE GENOMIC DNA]</scope>
    <source>
        <strain evidence="5 6">DSM 24176</strain>
    </source>
</reference>
<evidence type="ECO:0000313" key="6">
    <source>
        <dbReference type="Proteomes" id="UP000294545"/>
    </source>
</evidence>
<dbReference type="RefSeq" id="WP_132281836.1">
    <property type="nucleotide sequence ID" value="NZ_SMGQ01000011.1"/>
</dbReference>
<organism evidence="5 6">
    <name type="scientific">Natranaerovirga hydrolytica</name>
    <dbReference type="NCBI Taxonomy" id="680378"/>
    <lineage>
        <taxon>Bacteria</taxon>
        <taxon>Bacillati</taxon>
        <taxon>Bacillota</taxon>
        <taxon>Clostridia</taxon>
        <taxon>Lachnospirales</taxon>
        <taxon>Natranaerovirgaceae</taxon>
        <taxon>Natranaerovirga</taxon>
    </lineage>
</organism>
<keyword evidence="1" id="KW-0805">Transcription regulation</keyword>
<dbReference type="GO" id="GO:0003677">
    <property type="term" value="F:DNA binding"/>
    <property type="evidence" value="ECO:0007669"/>
    <property type="project" value="UniProtKB-KW"/>
</dbReference>
<dbReference type="EMBL" id="SMGQ01000011">
    <property type="protein sequence ID" value="TCK98743.1"/>
    <property type="molecule type" value="Genomic_DNA"/>
</dbReference>
<dbReference type="CDD" id="cd00090">
    <property type="entry name" value="HTH_ARSR"/>
    <property type="match status" value="1"/>
</dbReference>
<dbReference type="SUPFAM" id="SSF46785">
    <property type="entry name" value="Winged helix' DNA-binding domain"/>
    <property type="match status" value="1"/>
</dbReference>
<dbReference type="InterPro" id="IPR036388">
    <property type="entry name" value="WH-like_DNA-bd_sf"/>
</dbReference>
<evidence type="ECO:0000256" key="3">
    <source>
        <dbReference type="ARBA" id="ARBA00023163"/>
    </source>
</evidence>
<gene>
    <name evidence="5" type="ORF">EDC19_1178</name>
</gene>
<dbReference type="PRINTS" id="PR00778">
    <property type="entry name" value="HTHARSR"/>
</dbReference>
<evidence type="ECO:0000259" key="4">
    <source>
        <dbReference type="PROSITE" id="PS50987"/>
    </source>
</evidence>
<dbReference type="InterPro" id="IPR001845">
    <property type="entry name" value="HTH_ArsR_DNA-bd_dom"/>
</dbReference>
<keyword evidence="3" id="KW-0804">Transcription</keyword>
<dbReference type="PANTHER" id="PTHR33154:SF18">
    <property type="entry name" value="ARSENICAL RESISTANCE OPERON REPRESSOR"/>
    <property type="match status" value="1"/>
</dbReference>
<name>A0A4R1N7U3_9FIRM</name>
<dbReference type="PANTHER" id="PTHR33154">
    <property type="entry name" value="TRANSCRIPTIONAL REGULATOR, ARSR FAMILY"/>
    <property type="match status" value="1"/>
</dbReference>
<dbReference type="InterPro" id="IPR036390">
    <property type="entry name" value="WH_DNA-bd_sf"/>
</dbReference>
<keyword evidence="2" id="KW-0238">DNA-binding</keyword>
<sequence>MEDNFSNYALLFKALSDETRLRIIAMLDSKELCACNILEAFDITQPTLSYHMRILTKSGIVNSRKNGSWMHYSLDKNILLQIKNFIGQLDKNLI</sequence>
<feature type="domain" description="HTH arsR-type" evidence="4">
    <location>
        <begin position="1"/>
        <end position="94"/>
    </location>
</feature>
<evidence type="ECO:0000313" key="5">
    <source>
        <dbReference type="EMBL" id="TCK98743.1"/>
    </source>
</evidence>
<dbReference type="SMART" id="SM00418">
    <property type="entry name" value="HTH_ARSR"/>
    <property type="match status" value="1"/>
</dbReference>
<dbReference type="Gene3D" id="1.10.10.10">
    <property type="entry name" value="Winged helix-like DNA-binding domain superfamily/Winged helix DNA-binding domain"/>
    <property type="match status" value="1"/>
</dbReference>
<evidence type="ECO:0000256" key="1">
    <source>
        <dbReference type="ARBA" id="ARBA00023015"/>
    </source>
</evidence>
<evidence type="ECO:0000256" key="2">
    <source>
        <dbReference type="ARBA" id="ARBA00023125"/>
    </source>
</evidence>
<dbReference type="AlphaFoldDB" id="A0A4R1N7U3"/>
<dbReference type="NCBIfam" id="NF033788">
    <property type="entry name" value="HTH_metalloreg"/>
    <property type="match status" value="1"/>
</dbReference>
<protein>
    <submittedName>
        <fullName evidence="5">ArsR family transcriptional regulator</fullName>
    </submittedName>
</protein>